<reference evidence="2 3" key="1">
    <citation type="submission" date="2015-10" db="EMBL/GenBank/DDBJ databases">
        <title>Metagenome-Assembled Genomes uncover a global brackish microbiome.</title>
        <authorList>
            <person name="Hugerth L.W."/>
            <person name="Larsson J."/>
            <person name="Alneberg J."/>
            <person name="Lindh M.V."/>
            <person name="Legrand C."/>
            <person name="Pinhassi J."/>
            <person name="Andersson A.F."/>
        </authorList>
    </citation>
    <scope>NUCLEOTIDE SEQUENCE [LARGE SCALE GENOMIC DNA]</scope>
    <source>
        <strain evidence="2">BACL4 MAG-120507-bin80</strain>
    </source>
</reference>
<proteinExistence type="predicted"/>
<organism evidence="2 3">
    <name type="scientific">OM182 bacterium BACL3 MAG-120507-bin80</name>
    <dbReference type="NCBI Taxonomy" id="1655577"/>
    <lineage>
        <taxon>Bacteria</taxon>
        <taxon>Pseudomonadati</taxon>
        <taxon>Pseudomonadota</taxon>
        <taxon>Gammaproteobacteria</taxon>
        <taxon>OMG group</taxon>
        <taxon>OM182 clade</taxon>
    </lineage>
</organism>
<name>A0A0R2S881_9GAMM</name>
<evidence type="ECO:0000313" key="2">
    <source>
        <dbReference type="EMBL" id="KRO71119.1"/>
    </source>
</evidence>
<dbReference type="Proteomes" id="UP000051934">
    <property type="component" value="Unassembled WGS sequence"/>
</dbReference>
<dbReference type="EMBL" id="LIBB01000237">
    <property type="protein sequence ID" value="KRO71119.1"/>
    <property type="molecule type" value="Genomic_DNA"/>
</dbReference>
<sequence length="70" mass="7552">MPYLYGLVFLSHQLGSFSGVWLGGYLYETTGNYDGIWLSGAALGLLAALLHWPIKEQSYEASLSAASASH</sequence>
<comment type="caution">
    <text evidence="2">The sequence shown here is derived from an EMBL/GenBank/DDBJ whole genome shotgun (WGS) entry which is preliminary data.</text>
</comment>
<dbReference type="SUPFAM" id="SSF103473">
    <property type="entry name" value="MFS general substrate transporter"/>
    <property type="match status" value="1"/>
</dbReference>
<dbReference type="Gene3D" id="1.20.1250.20">
    <property type="entry name" value="MFS general substrate transporter like domains"/>
    <property type="match status" value="1"/>
</dbReference>
<keyword evidence="1" id="KW-0472">Membrane</keyword>
<evidence type="ECO:0000313" key="3">
    <source>
        <dbReference type="Proteomes" id="UP000051934"/>
    </source>
</evidence>
<keyword evidence="1" id="KW-1133">Transmembrane helix</keyword>
<feature type="transmembrane region" description="Helical" evidence="1">
    <location>
        <begin position="35"/>
        <end position="54"/>
    </location>
</feature>
<keyword evidence="1" id="KW-0812">Transmembrane</keyword>
<dbReference type="AlphaFoldDB" id="A0A0R2S881"/>
<gene>
    <name evidence="2" type="ORF">ABR69_05080</name>
</gene>
<evidence type="ECO:0000256" key="1">
    <source>
        <dbReference type="SAM" id="Phobius"/>
    </source>
</evidence>
<evidence type="ECO:0008006" key="4">
    <source>
        <dbReference type="Google" id="ProtNLM"/>
    </source>
</evidence>
<dbReference type="InterPro" id="IPR036259">
    <property type="entry name" value="MFS_trans_sf"/>
</dbReference>
<accession>A0A0R2S881</accession>
<protein>
    <recommendedName>
        <fullName evidence="4">Major facilitator superfamily (MFS) profile domain-containing protein</fullName>
    </recommendedName>
</protein>